<reference evidence="1 2" key="2">
    <citation type="journal article" date="2003" name="Res. Microbiol.">
        <title>Myoviridae bacteriophages of Pseudomonas aeruginosa: a long and complex evolutionary pathway.</title>
        <authorList>
            <person name="Krylov V.N."/>
            <person name="Pleteneva E.A."/>
            <person name="Bourkalsteva M.V."/>
            <person name="Shaburova O.V."/>
            <person name="Volckaert G."/>
            <person name="Sykilinda N.N."/>
            <person name="Kurochkina L.P."/>
            <person name="Mesyanzhinov V.V."/>
        </authorList>
    </citation>
    <scope>NUCLEOTIDE SEQUENCE [LARGE SCALE GENOMIC DNA]</scope>
</reference>
<dbReference type="RefSeq" id="YP_418116.1">
    <property type="nucleotide sequence ID" value="NC_007623.1"/>
</dbReference>
<organism evidence="1 2">
    <name type="scientific">Pseudomonas phage EL</name>
    <dbReference type="NCBI Taxonomy" id="273133"/>
    <lineage>
        <taxon>Viruses</taxon>
        <taxon>Duplodnaviria</taxon>
        <taxon>Heunggongvirae</taxon>
        <taxon>Uroviricota</taxon>
        <taxon>Caudoviricetes</taxon>
        <taxon>Chimalliviridae</taxon>
        <taxon>Elvirus</taxon>
        <taxon>Elvirus EL</taxon>
    </lineage>
</organism>
<dbReference type="EMBL" id="AJ697969">
    <property type="protein sequence ID" value="CAG27177.1"/>
    <property type="molecule type" value="Genomic_DNA"/>
</dbReference>
<reference evidence="1 2" key="4">
    <citation type="journal article" date="2005" name="J. Mol. Biol.">
        <title>Genome comparison of Pseudomonas aeruginosa large phages.</title>
        <authorList>
            <person name="Hertveldt K."/>
            <person name="Lavigne R."/>
            <person name="Pleteneva E."/>
            <person name="Sernova N."/>
            <person name="Kurochkina L."/>
            <person name="Korchevskii R."/>
            <person name="Robben J."/>
            <person name="Mesyanzhinov V."/>
            <person name="Krylov V.N."/>
            <person name="Volckaert G."/>
        </authorList>
    </citation>
    <scope>NUCLEOTIDE SEQUENCE</scope>
</reference>
<keyword evidence="2" id="KW-1185">Reference proteome</keyword>
<evidence type="ECO:0000313" key="1">
    <source>
        <dbReference type="EMBL" id="CAG27177.1"/>
    </source>
</evidence>
<accession>Q2Z0Z8</accession>
<dbReference type="GeneID" id="5176786"/>
<dbReference type="KEGG" id="vg:5176786"/>
<evidence type="ECO:0000313" key="2">
    <source>
        <dbReference type="Proteomes" id="UP000001239"/>
    </source>
</evidence>
<dbReference type="Proteomes" id="UP000001239">
    <property type="component" value="Segment"/>
</dbReference>
<proteinExistence type="predicted"/>
<reference evidence="1 2" key="1">
    <citation type="journal article" date="2002" name="Genetika">
        <title>Phenogenetic characterization of a group of giant Phi KZ-like bacteriophages of Pseudomonas aeruginosa].</title>
        <authorList>
            <person name="Burkal'tseva M.V."/>
            <person name="Krylov V.N."/>
            <person name="Pleteneva E.A."/>
            <person name="Shaburova O.V."/>
            <person name="Krylov S.V."/>
            <person name="Volckaert G."/>
            <person name="Sykilinda N.N."/>
            <person name="Kurochkina L.P."/>
            <person name="Mesyanzhinov V.V."/>
        </authorList>
    </citation>
    <scope>NUCLEOTIDE SEQUENCE [LARGE SCALE GENOMIC DNA]</scope>
</reference>
<protein>
    <submittedName>
        <fullName evidence="1">Uncharacterized protein</fullName>
    </submittedName>
</protein>
<name>Q2Z0Z8_9CAUD</name>
<sequence length="54" mass="6025">MKSSGLLLLCVGVMFGFLFVNANYGQETQEDESQEVILGHRIAPNGQEILVYQH</sequence>
<reference evidence="1 2" key="3">
    <citation type="journal article" date="2004" name="Bioinformatics">
        <title>PHIRE, a deterministic approach to reveal regulatory elements in bacteriophage genomes.</title>
        <authorList>
            <person name="Lavigne R."/>
            <person name="Sun W.D."/>
            <person name="Volckaert G."/>
        </authorList>
    </citation>
    <scope>NUCLEOTIDE SEQUENCE [LARGE SCALE GENOMIC DNA]</scope>
</reference>